<keyword evidence="9" id="KW-0067">ATP-binding</keyword>
<sequence>MSAVSILLVFFMAACAVLLAAYIQCLRQIRSITQRLMEVQSGCENGPVFIRTRSMALQGLADQLNLLAERVRTLTERMEQLEAVQKRIMTHIAHDLRTPLTSLSGYAEMLKNDMMWNEAEAKKYIDIIFAKSQRLSELVRNFFEWAKLEADDAPSNFQRVELTAKLQEIVVNFVQEFEKKETVPILEFPRHRVFVWADVSGFERILNNLIANSIQHGHNGKTHGIKMWEEKDKERVWIEVWDRGKGIDPAEIPFIFERLYKGGGPSFDASHGSGLGLSITKKLVEKHGGEIVVRSIPFERTSFSFYLKRAEP</sequence>
<evidence type="ECO:0000256" key="10">
    <source>
        <dbReference type="ARBA" id="ARBA00022989"/>
    </source>
</evidence>
<dbReference type="PANTHER" id="PTHR45528:SF8">
    <property type="entry name" value="HISTIDINE KINASE"/>
    <property type="match status" value="1"/>
</dbReference>
<dbReference type="CDD" id="cd00082">
    <property type="entry name" value="HisKA"/>
    <property type="match status" value="1"/>
</dbReference>
<dbReference type="EMBL" id="JAUMKJ010000007">
    <property type="protein sequence ID" value="MDO3676868.1"/>
    <property type="molecule type" value="Genomic_DNA"/>
</dbReference>
<evidence type="ECO:0000256" key="11">
    <source>
        <dbReference type="ARBA" id="ARBA00023012"/>
    </source>
</evidence>
<dbReference type="Gene3D" id="1.10.287.130">
    <property type="match status" value="1"/>
</dbReference>
<evidence type="ECO:0000256" key="9">
    <source>
        <dbReference type="ARBA" id="ARBA00022840"/>
    </source>
</evidence>
<dbReference type="EC" id="2.7.13.3" evidence="3"/>
<dbReference type="RefSeq" id="WP_025848533.1">
    <property type="nucleotide sequence ID" value="NZ_JAUMKJ010000007.1"/>
</dbReference>
<dbReference type="Gene3D" id="3.30.565.10">
    <property type="entry name" value="Histidine kinase-like ATPase, C-terminal domain"/>
    <property type="match status" value="1"/>
</dbReference>
<evidence type="ECO:0000256" key="1">
    <source>
        <dbReference type="ARBA" id="ARBA00000085"/>
    </source>
</evidence>
<dbReference type="InterPro" id="IPR036890">
    <property type="entry name" value="HATPase_C_sf"/>
</dbReference>
<dbReference type="InterPro" id="IPR005467">
    <property type="entry name" value="His_kinase_dom"/>
</dbReference>
<dbReference type="SMART" id="SM00387">
    <property type="entry name" value="HATPase_c"/>
    <property type="match status" value="1"/>
</dbReference>
<comment type="catalytic activity">
    <reaction evidence="1">
        <text>ATP + protein L-histidine = ADP + protein N-phospho-L-histidine.</text>
        <dbReference type="EC" id="2.7.13.3"/>
    </reaction>
</comment>
<keyword evidence="11" id="KW-0902">Two-component regulatory system</keyword>
<evidence type="ECO:0000256" key="5">
    <source>
        <dbReference type="ARBA" id="ARBA00022679"/>
    </source>
</evidence>
<evidence type="ECO:0000256" key="2">
    <source>
        <dbReference type="ARBA" id="ARBA00004141"/>
    </source>
</evidence>
<gene>
    <name evidence="15" type="ORF">Q3C12_07620</name>
</gene>
<dbReference type="InterPro" id="IPR003661">
    <property type="entry name" value="HisK_dim/P_dom"/>
</dbReference>
<proteinExistence type="predicted"/>
<dbReference type="SMART" id="SM00388">
    <property type="entry name" value="HisKA"/>
    <property type="match status" value="1"/>
</dbReference>
<dbReference type="InterPro" id="IPR003594">
    <property type="entry name" value="HATPase_dom"/>
</dbReference>
<keyword evidence="4" id="KW-0597">Phosphoprotein</keyword>
<keyword evidence="8 15" id="KW-0418">Kinase</keyword>
<keyword evidence="16" id="KW-1185">Reference proteome</keyword>
<reference evidence="15" key="1">
    <citation type="submission" date="2023-07" db="EMBL/GenBank/DDBJ databases">
        <authorList>
            <person name="Aktuganov G."/>
            <person name="Boyko T."/>
            <person name="Delegan Y."/>
            <person name="Galimzianova N."/>
            <person name="Gilvanova E."/>
            <person name="Korobov V."/>
            <person name="Kuzmina L."/>
            <person name="Melentiev A."/>
            <person name="Milman P."/>
            <person name="Ryabova A."/>
            <person name="Stupak E."/>
            <person name="Yasakov T."/>
            <person name="Zharikova N."/>
            <person name="Zhurenko E."/>
        </authorList>
    </citation>
    <scope>NUCLEOTIDE SEQUENCE</scope>
    <source>
        <strain evidence="15">IB-739</strain>
    </source>
</reference>
<dbReference type="InterPro" id="IPR004358">
    <property type="entry name" value="Sig_transdc_His_kin-like_C"/>
</dbReference>
<feature type="domain" description="Histidine kinase" evidence="14">
    <location>
        <begin position="91"/>
        <end position="311"/>
    </location>
</feature>
<evidence type="ECO:0000256" key="8">
    <source>
        <dbReference type="ARBA" id="ARBA00022777"/>
    </source>
</evidence>
<dbReference type="PRINTS" id="PR00344">
    <property type="entry name" value="BCTRLSENSOR"/>
</dbReference>
<accession>A0ABT8V606</accession>
<name>A0ABT8V606_9BACL</name>
<evidence type="ECO:0000256" key="4">
    <source>
        <dbReference type="ARBA" id="ARBA00022553"/>
    </source>
</evidence>
<keyword evidence="6" id="KW-0812">Transmembrane</keyword>
<comment type="caution">
    <text evidence="15">The sequence shown here is derived from an EMBL/GenBank/DDBJ whole genome shotgun (WGS) entry which is preliminary data.</text>
</comment>
<evidence type="ECO:0000256" key="3">
    <source>
        <dbReference type="ARBA" id="ARBA00012438"/>
    </source>
</evidence>
<dbReference type="Pfam" id="PF02518">
    <property type="entry name" value="HATPase_c"/>
    <property type="match status" value="1"/>
</dbReference>
<protein>
    <recommendedName>
        <fullName evidence="3">histidine kinase</fullName>
        <ecNumber evidence="3">2.7.13.3</ecNumber>
    </recommendedName>
</protein>
<dbReference type="GO" id="GO:0016301">
    <property type="term" value="F:kinase activity"/>
    <property type="evidence" value="ECO:0007669"/>
    <property type="project" value="UniProtKB-KW"/>
</dbReference>
<evidence type="ECO:0000256" key="12">
    <source>
        <dbReference type="ARBA" id="ARBA00023136"/>
    </source>
</evidence>
<organism evidence="15 16">
    <name type="scientific">Paenibacillus ehimensis</name>
    <dbReference type="NCBI Taxonomy" id="79264"/>
    <lineage>
        <taxon>Bacteria</taxon>
        <taxon>Bacillati</taxon>
        <taxon>Bacillota</taxon>
        <taxon>Bacilli</taxon>
        <taxon>Bacillales</taxon>
        <taxon>Paenibacillaceae</taxon>
        <taxon>Paenibacillus</taxon>
    </lineage>
</organism>
<dbReference type="InterPro" id="IPR036097">
    <property type="entry name" value="HisK_dim/P_sf"/>
</dbReference>
<dbReference type="Proteomes" id="UP001168883">
    <property type="component" value="Unassembled WGS sequence"/>
</dbReference>
<dbReference type="PANTHER" id="PTHR45528">
    <property type="entry name" value="SENSOR HISTIDINE KINASE CPXA"/>
    <property type="match status" value="1"/>
</dbReference>
<evidence type="ECO:0000313" key="15">
    <source>
        <dbReference type="EMBL" id="MDO3676868.1"/>
    </source>
</evidence>
<comment type="subcellular location">
    <subcellularLocation>
        <location evidence="2">Membrane</location>
        <topology evidence="2">Multi-pass membrane protein</topology>
    </subcellularLocation>
</comment>
<dbReference type="PROSITE" id="PS50109">
    <property type="entry name" value="HIS_KIN"/>
    <property type="match status" value="1"/>
</dbReference>
<keyword evidence="5" id="KW-0808">Transferase</keyword>
<dbReference type="SUPFAM" id="SSF55874">
    <property type="entry name" value="ATPase domain of HSP90 chaperone/DNA topoisomerase II/histidine kinase"/>
    <property type="match status" value="1"/>
</dbReference>
<feature type="coiled-coil region" evidence="13">
    <location>
        <begin position="57"/>
        <end position="84"/>
    </location>
</feature>
<dbReference type="InterPro" id="IPR050398">
    <property type="entry name" value="HssS/ArlS-like"/>
</dbReference>
<dbReference type="SUPFAM" id="SSF47384">
    <property type="entry name" value="Homodimeric domain of signal transducing histidine kinase"/>
    <property type="match status" value="1"/>
</dbReference>
<evidence type="ECO:0000256" key="7">
    <source>
        <dbReference type="ARBA" id="ARBA00022741"/>
    </source>
</evidence>
<dbReference type="Pfam" id="PF00512">
    <property type="entry name" value="HisKA"/>
    <property type="match status" value="1"/>
</dbReference>
<keyword evidence="13" id="KW-0175">Coiled coil</keyword>
<evidence type="ECO:0000256" key="13">
    <source>
        <dbReference type="SAM" id="Coils"/>
    </source>
</evidence>
<keyword evidence="12" id="KW-0472">Membrane</keyword>
<evidence type="ECO:0000259" key="14">
    <source>
        <dbReference type="PROSITE" id="PS50109"/>
    </source>
</evidence>
<keyword evidence="7" id="KW-0547">Nucleotide-binding</keyword>
<keyword evidence="10" id="KW-1133">Transmembrane helix</keyword>
<evidence type="ECO:0000313" key="16">
    <source>
        <dbReference type="Proteomes" id="UP001168883"/>
    </source>
</evidence>
<evidence type="ECO:0000256" key="6">
    <source>
        <dbReference type="ARBA" id="ARBA00022692"/>
    </source>
</evidence>